<dbReference type="NCBIfam" id="TIGR00728">
    <property type="entry name" value="OPT_sfam"/>
    <property type="match status" value="1"/>
</dbReference>
<dbReference type="Proteomes" id="UP000239735">
    <property type="component" value="Unassembled WGS sequence"/>
</dbReference>
<dbReference type="GO" id="GO:0035673">
    <property type="term" value="F:oligopeptide transmembrane transporter activity"/>
    <property type="evidence" value="ECO:0007669"/>
    <property type="project" value="InterPro"/>
</dbReference>
<evidence type="ECO:0000256" key="5">
    <source>
        <dbReference type="ARBA" id="ARBA00023136"/>
    </source>
</evidence>
<feature type="region of interest" description="Disordered" evidence="6">
    <location>
        <begin position="1"/>
        <end position="20"/>
    </location>
</feature>
<keyword evidence="3 7" id="KW-0812">Transmembrane</keyword>
<accession>A0A2N9MAG5</accession>
<dbReference type="InterPro" id="IPR045035">
    <property type="entry name" value="YSL-like"/>
</dbReference>
<feature type="transmembrane region" description="Helical" evidence="7">
    <location>
        <begin position="349"/>
        <end position="370"/>
    </location>
</feature>
<proteinExistence type="predicted"/>
<evidence type="ECO:0000313" key="8">
    <source>
        <dbReference type="EMBL" id="SPE32439.1"/>
    </source>
</evidence>
<comment type="subcellular location">
    <subcellularLocation>
        <location evidence="1">Membrane</location>
        <topology evidence="1">Multi-pass membrane protein</topology>
    </subcellularLocation>
</comment>
<sequence length="667" mass="71042">MQSITEQETKSLPENAYQPLKPGETYTPIIRAEMTTPEMTARAILWGVFFCVVFTVASAYSTLKVGQGMEAAIPVSILAIGLARAYRRRSSLLENVIITGMGGASAAVVAGAVFTLPALYILHLNPHPTETVFICLAGGCLGVLFVIPLRRYFVREMHGQFPFPEATAITEVLVTGEKGGTQAKLLLQATLIAGLYDFFVTTFHVWREYLNLQFIPVMRSLADRGRMVFNFDAIGFILGLGYVMGLGSAMVFCAGGILANFVLVPLIWFLGGHMNMAVYPGTVPVSAMTAAQIYASYVRFIGVGAIATAGIVGVVKSLRVIAGSFGIALRAFHHSGADESVRTDRDISVVTILLGIIASAIAIAIFFGRFEVSWTVLFWGLVLTLVFAFFFASVAANAIATTANNPASGMTMLTVIISCVVLLKFGLSGTTGMFFVMAIAGMVCTALCVSGQFMTDLKTGYWLGNTPSAQEKVKFVGVLAAAAAAGLTIVLLAHTFQFGESAAGDLRPVLAAPQASIMKALAVGFLSHQPVTYLLFGIGALITLVMEMLGKSSMVFALGIYLPLSLTTPILTGGFLSHFVNRRSEKTGGEPGKHIRERGLILASGLMAGGALGGVLGAVLRLLPSFHEDLIQTPFYSFDPASQSVSALLFIGLCLYVWFGSLRKEKS</sequence>
<feature type="transmembrane region" description="Helical" evidence="7">
    <location>
        <begin position="251"/>
        <end position="271"/>
    </location>
</feature>
<feature type="transmembrane region" description="Helical" evidence="7">
    <location>
        <begin position="43"/>
        <end position="63"/>
    </location>
</feature>
<dbReference type="EMBL" id="OKRB01000161">
    <property type="protein sequence ID" value="SPE32439.1"/>
    <property type="molecule type" value="Genomic_DNA"/>
</dbReference>
<evidence type="ECO:0000256" key="4">
    <source>
        <dbReference type="ARBA" id="ARBA00022989"/>
    </source>
</evidence>
<dbReference type="InterPro" id="IPR004814">
    <property type="entry name" value="Oligopep_transpt"/>
</dbReference>
<dbReference type="Pfam" id="PF03169">
    <property type="entry name" value="OPT"/>
    <property type="match status" value="1"/>
</dbReference>
<reference evidence="9" key="1">
    <citation type="submission" date="2018-02" db="EMBL/GenBank/DDBJ databases">
        <authorList>
            <person name="Hausmann B."/>
        </authorList>
    </citation>
    <scope>NUCLEOTIDE SEQUENCE [LARGE SCALE GENOMIC DNA]</scope>
    <source>
        <strain evidence="9">Peat soil MAG SbA5</strain>
    </source>
</reference>
<feature type="transmembrane region" description="Helical" evidence="7">
    <location>
        <begin position="185"/>
        <end position="206"/>
    </location>
</feature>
<feature type="transmembrane region" description="Helical" evidence="7">
    <location>
        <begin position="376"/>
        <end position="400"/>
    </location>
</feature>
<evidence type="ECO:0000313" key="9">
    <source>
        <dbReference type="Proteomes" id="UP000239735"/>
    </source>
</evidence>
<feature type="transmembrane region" description="Helical" evidence="7">
    <location>
        <begin position="407"/>
        <end position="427"/>
    </location>
</feature>
<dbReference type="InterPro" id="IPR004813">
    <property type="entry name" value="OPT"/>
</dbReference>
<feature type="transmembrane region" description="Helical" evidence="7">
    <location>
        <begin position="98"/>
        <end position="119"/>
    </location>
</feature>
<protein>
    <submittedName>
        <fullName evidence="8">Oligopeptide transporter, OPT</fullName>
    </submittedName>
</protein>
<feature type="transmembrane region" description="Helical" evidence="7">
    <location>
        <begin position="475"/>
        <end position="496"/>
    </location>
</feature>
<evidence type="ECO:0000256" key="6">
    <source>
        <dbReference type="SAM" id="MobiDB-lite"/>
    </source>
</evidence>
<feature type="transmembrane region" description="Helical" evidence="7">
    <location>
        <begin position="291"/>
        <end position="315"/>
    </location>
</feature>
<feature type="compositionally biased region" description="Polar residues" evidence="6">
    <location>
        <begin position="1"/>
        <end position="12"/>
    </location>
</feature>
<gene>
    <name evidence="8" type="ORF">SBA5_980009</name>
</gene>
<keyword evidence="4 7" id="KW-1133">Transmembrane helix</keyword>
<feature type="transmembrane region" description="Helical" evidence="7">
    <location>
        <begin position="640"/>
        <end position="659"/>
    </location>
</feature>
<evidence type="ECO:0000256" key="3">
    <source>
        <dbReference type="ARBA" id="ARBA00022692"/>
    </source>
</evidence>
<dbReference type="PANTHER" id="PTHR31645:SF0">
    <property type="entry name" value="OLIGOPEPTIDE TRANSPORTER YGL114W-RELATED"/>
    <property type="match status" value="1"/>
</dbReference>
<feature type="transmembrane region" description="Helical" evidence="7">
    <location>
        <begin position="226"/>
        <end position="244"/>
    </location>
</feature>
<feature type="transmembrane region" description="Helical" evidence="7">
    <location>
        <begin position="556"/>
        <end position="580"/>
    </location>
</feature>
<name>A0A2N9MAG5_9BACT</name>
<dbReference type="GO" id="GO:0016020">
    <property type="term" value="C:membrane"/>
    <property type="evidence" value="ECO:0007669"/>
    <property type="project" value="UniProtKB-SubCell"/>
</dbReference>
<feature type="transmembrane region" description="Helical" evidence="7">
    <location>
        <begin position="533"/>
        <end position="550"/>
    </location>
</feature>
<dbReference type="AlphaFoldDB" id="A0A2N9MAG5"/>
<evidence type="ECO:0000256" key="2">
    <source>
        <dbReference type="ARBA" id="ARBA00022448"/>
    </source>
</evidence>
<dbReference type="NCBIfam" id="TIGR00733">
    <property type="entry name" value="OPT family oligopeptide transporter"/>
    <property type="match status" value="1"/>
</dbReference>
<feature type="transmembrane region" description="Helical" evidence="7">
    <location>
        <begin position="433"/>
        <end position="454"/>
    </location>
</feature>
<feature type="transmembrane region" description="Helical" evidence="7">
    <location>
        <begin position="600"/>
        <end position="620"/>
    </location>
</feature>
<keyword evidence="5 7" id="KW-0472">Membrane</keyword>
<feature type="transmembrane region" description="Helical" evidence="7">
    <location>
        <begin position="131"/>
        <end position="149"/>
    </location>
</feature>
<evidence type="ECO:0000256" key="1">
    <source>
        <dbReference type="ARBA" id="ARBA00004141"/>
    </source>
</evidence>
<dbReference type="PANTHER" id="PTHR31645">
    <property type="entry name" value="OLIGOPEPTIDE TRANSPORTER YGL114W-RELATED"/>
    <property type="match status" value="1"/>
</dbReference>
<organism evidence="8 9">
    <name type="scientific">Candidatus Sulfuritelmatomonas gaucii</name>
    <dbReference type="NCBI Taxonomy" id="2043161"/>
    <lineage>
        <taxon>Bacteria</taxon>
        <taxon>Pseudomonadati</taxon>
        <taxon>Acidobacteriota</taxon>
        <taxon>Terriglobia</taxon>
        <taxon>Terriglobales</taxon>
        <taxon>Acidobacteriaceae</taxon>
        <taxon>Candidatus Sulfuritelmatomonas</taxon>
    </lineage>
</organism>
<evidence type="ECO:0000256" key="7">
    <source>
        <dbReference type="SAM" id="Phobius"/>
    </source>
</evidence>
<keyword evidence="2" id="KW-0813">Transport</keyword>